<feature type="region of interest" description="Disordered" evidence="1">
    <location>
        <begin position="147"/>
        <end position="168"/>
    </location>
</feature>
<feature type="region of interest" description="Disordered" evidence="1">
    <location>
        <begin position="1"/>
        <end position="41"/>
    </location>
</feature>
<evidence type="ECO:0000256" key="1">
    <source>
        <dbReference type="SAM" id="MobiDB-lite"/>
    </source>
</evidence>
<evidence type="ECO:0000313" key="2">
    <source>
        <dbReference type="EMBL" id="KAK0417808.1"/>
    </source>
</evidence>
<comment type="caution">
    <text evidence="2">The sequence shown here is derived from an EMBL/GenBank/DDBJ whole genome shotgun (WGS) entry which is preliminary data.</text>
</comment>
<name>A0AA39I727_9BILA</name>
<protein>
    <submittedName>
        <fullName evidence="2">Uncharacterized protein</fullName>
    </submittedName>
</protein>
<dbReference type="AlphaFoldDB" id="A0AA39I727"/>
<keyword evidence="3" id="KW-1185">Reference proteome</keyword>
<evidence type="ECO:0000313" key="3">
    <source>
        <dbReference type="Proteomes" id="UP001175271"/>
    </source>
</evidence>
<accession>A0AA39I727</accession>
<dbReference type="EMBL" id="JAUCMV010000002">
    <property type="protein sequence ID" value="KAK0417808.1"/>
    <property type="molecule type" value="Genomic_DNA"/>
</dbReference>
<organism evidence="2 3">
    <name type="scientific">Steinernema hermaphroditum</name>
    <dbReference type="NCBI Taxonomy" id="289476"/>
    <lineage>
        <taxon>Eukaryota</taxon>
        <taxon>Metazoa</taxon>
        <taxon>Ecdysozoa</taxon>
        <taxon>Nematoda</taxon>
        <taxon>Chromadorea</taxon>
        <taxon>Rhabditida</taxon>
        <taxon>Tylenchina</taxon>
        <taxon>Panagrolaimomorpha</taxon>
        <taxon>Strongyloidoidea</taxon>
        <taxon>Steinernematidae</taxon>
        <taxon>Steinernema</taxon>
    </lineage>
</organism>
<gene>
    <name evidence="2" type="ORF">QR680_013223</name>
</gene>
<reference evidence="2" key="1">
    <citation type="submission" date="2023-06" db="EMBL/GenBank/DDBJ databases">
        <title>Genomic analysis of the entomopathogenic nematode Steinernema hermaphroditum.</title>
        <authorList>
            <person name="Schwarz E.M."/>
            <person name="Heppert J.K."/>
            <person name="Baniya A."/>
            <person name="Schwartz H.T."/>
            <person name="Tan C.-H."/>
            <person name="Antoshechkin I."/>
            <person name="Sternberg P.W."/>
            <person name="Goodrich-Blair H."/>
            <person name="Dillman A.R."/>
        </authorList>
    </citation>
    <scope>NUCLEOTIDE SEQUENCE</scope>
    <source>
        <strain evidence="2">PS9179</strain>
        <tissue evidence="2">Whole animal</tissue>
    </source>
</reference>
<dbReference type="Proteomes" id="UP001175271">
    <property type="component" value="Unassembled WGS sequence"/>
</dbReference>
<proteinExistence type="predicted"/>
<sequence>MATLLAPSQFPPSFVGKEGSGGDLARGSRLDHPRPGPSGQKTLRAEYIALFAWEETKGAEEQRTLGVLLGPLISLSHSVDKEKLQADQDWMSCSVAQRPSTSLLQDAERPLRRQTVSFEDSKRVKIHVKLSSARHHSVPEIVFRPAIGPDQKPRRSAAPNVTVEVSQKHISRTPSVPKYLKSAQHRVVILKGREAKKNLFII</sequence>